<reference evidence="16 17" key="1">
    <citation type="submission" date="2024-03" db="EMBL/GenBank/DDBJ databases">
        <authorList>
            <person name="Jo J.-H."/>
        </authorList>
    </citation>
    <scope>NUCLEOTIDE SEQUENCE [LARGE SCALE GENOMIC DNA]</scope>
    <source>
        <strain evidence="16 17">AS3R-12</strain>
    </source>
</reference>
<evidence type="ECO:0000256" key="7">
    <source>
        <dbReference type="ARBA" id="ARBA00023065"/>
    </source>
</evidence>
<sequence>MAWKQKFACCVSVLALSHGGAAFAQEALPQQPDVADAANGDDAGVQDIVVTAEKRSTLLQKTPAAITAIAGDTLVARGISDLPAAQTLVPSARFQIEQQSVQIFIRGVGASLDFANVQPVVALNVNGVSTPREGASAGFLDVAQIEVLPGPQGTLYGGTAMGGTVNVNFNRPSDRYETKLIAEGGNYSLFHATAVQNIPVSEELAIRGAVDYVRHDGYQKSGANSQEDFTGRLSALYSPSDAVSLYLWGSVATKNGSPINVVTRSFDVATMSVRNGAYLHPDDPWDDTRTGALAPLAPFGAITALGQSYDNYVAGAQIDAEIGSTTLTSITSYQYIDSDQNFWLTSIPARLTSKYEQVTQEFRLAGEAGKVRWLVGLYGSRLTNSGAFGLFGGGVFISNVTRNRLDNLSAFGQLTYSATDRLRLTAGARASYFKREGAGVAYDSALYAFDKSYRHVDFKIGVDYDITPKVLGYAGFQTGYTPGTYNEKANSATFDNAVKPSTLNAFSAGIKSRFLKDMVQLNLEGYFYRYNDLLQQSYDISAAFNPIFNAKRTDIYGFQADLVVKPSSADQLNVSVGYVHGTYKDFVQPNGVSYSGNPIAFAPTWTVTAGYSHDFTMRSGYIRARADARYESSYWGDFALVPGDLLGDFTLVDASLTYYSDNDRWSLGIWGKNLLNRAVPGSSALGGIPGPTATQLGPPRTFGARLTFDF</sequence>
<evidence type="ECO:0000256" key="8">
    <source>
        <dbReference type="ARBA" id="ARBA00023077"/>
    </source>
</evidence>
<comment type="similarity">
    <text evidence="11 12">Belongs to the TonB-dependent receptor family.</text>
</comment>
<accession>A0ABU8SC58</accession>
<protein>
    <submittedName>
        <fullName evidence="16">TonB-dependent receptor</fullName>
    </submittedName>
</protein>
<keyword evidence="4" id="KW-0410">Iron transport</keyword>
<dbReference type="InterPro" id="IPR036942">
    <property type="entry name" value="Beta-barrel_TonB_sf"/>
</dbReference>
<evidence type="ECO:0000256" key="13">
    <source>
        <dbReference type="SAM" id="SignalP"/>
    </source>
</evidence>
<keyword evidence="6" id="KW-0408">Iron</keyword>
<keyword evidence="3 11" id="KW-1134">Transmembrane beta strand</keyword>
<keyword evidence="7" id="KW-0406">Ion transport</keyword>
<evidence type="ECO:0000256" key="12">
    <source>
        <dbReference type="RuleBase" id="RU003357"/>
    </source>
</evidence>
<evidence type="ECO:0000259" key="15">
    <source>
        <dbReference type="Pfam" id="PF07715"/>
    </source>
</evidence>
<dbReference type="PANTHER" id="PTHR32552:SF81">
    <property type="entry name" value="TONB-DEPENDENT OUTER MEMBRANE RECEPTOR"/>
    <property type="match status" value="1"/>
</dbReference>
<dbReference type="SUPFAM" id="SSF56935">
    <property type="entry name" value="Porins"/>
    <property type="match status" value="1"/>
</dbReference>
<feature type="chain" id="PRO_5046513006" evidence="13">
    <location>
        <begin position="25"/>
        <end position="710"/>
    </location>
</feature>
<dbReference type="PANTHER" id="PTHR32552">
    <property type="entry name" value="FERRICHROME IRON RECEPTOR-RELATED"/>
    <property type="match status" value="1"/>
</dbReference>
<dbReference type="PROSITE" id="PS52016">
    <property type="entry name" value="TONB_DEPENDENT_REC_3"/>
    <property type="match status" value="1"/>
</dbReference>
<keyword evidence="10 11" id="KW-0998">Cell outer membrane</keyword>
<evidence type="ECO:0000256" key="3">
    <source>
        <dbReference type="ARBA" id="ARBA00022452"/>
    </source>
</evidence>
<feature type="domain" description="TonB-dependent receptor plug" evidence="15">
    <location>
        <begin position="60"/>
        <end position="164"/>
    </location>
</feature>
<keyword evidence="2 11" id="KW-0813">Transport</keyword>
<evidence type="ECO:0000256" key="4">
    <source>
        <dbReference type="ARBA" id="ARBA00022496"/>
    </source>
</evidence>
<dbReference type="Pfam" id="PF07715">
    <property type="entry name" value="Plug"/>
    <property type="match status" value="1"/>
</dbReference>
<keyword evidence="17" id="KW-1185">Reference proteome</keyword>
<comment type="caution">
    <text evidence="16">The sequence shown here is derived from an EMBL/GenBank/DDBJ whole genome shotgun (WGS) entry which is preliminary data.</text>
</comment>
<keyword evidence="16" id="KW-0675">Receptor</keyword>
<dbReference type="InterPro" id="IPR000531">
    <property type="entry name" value="Beta-barrel_TonB"/>
</dbReference>
<evidence type="ECO:0000256" key="9">
    <source>
        <dbReference type="ARBA" id="ARBA00023136"/>
    </source>
</evidence>
<comment type="subcellular location">
    <subcellularLocation>
        <location evidence="1 11">Cell outer membrane</location>
        <topology evidence="1 11">Multi-pass membrane protein</topology>
    </subcellularLocation>
</comment>
<keyword evidence="13" id="KW-0732">Signal</keyword>
<name>A0ABU8SC58_9SPHN</name>
<dbReference type="InterPro" id="IPR012910">
    <property type="entry name" value="Plug_dom"/>
</dbReference>
<dbReference type="Pfam" id="PF00593">
    <property type="entry name" value="TonB_dep_Rec_b-barrel"/>
    <property type="match status" value="1"/>
</dbReference>
<evidence type="ECO:0000256" key="10">
    <source>
        <dbReference type="ARBA" id="ARBA00023237"/>
    </source>
</evidence>
<organism evidence="16 17">
    <name type="scientific">Novosphingobium aquae</name>
    <dbReference type="NCBI Taxonomy" id="3133435"/>
    <lineage>
        <taxon>Bacteria</taxon>
        <taxon>Pseudomonadati</taxon>
        <taxon>Pseudomonadota</taxon>
        <taxon>Alphaproteobacteria</taxon>
        <taxon>Sphingomonadales</taxon>
        <taxon>Sphingomonadaceae</taxon>
        <taxon>Novosphingobium</taxon>
    </lineage>
</organism>
<dbReference type="InterPro" id="IPR039426">
    <property type="entry name" value="TonB-dep_rcpt-like"/>
</dbReference>
<keyword evidence="9 11" id="KW-0472">Membrane</keyword>
<evidence type="ECO:0000256" key="6">
    <source>
        <dbReference type="ARBA" id="ARBA00023004"/>
    </source>
</evidence>
<evidence type="ECO:0000256" key="1">
    <source>
        <dbReference type="ARBA" id="ARBA00004571"/>
    </source>
</evidence>
<evidence type="ECO:0000256" key="11">
    <source>
        <dbReference type="PROSITE-ProRule" id="PRU01360"/>
    </source>
</evidence>
<proteinExistence type="inferred from homology"/>
<feature type="domain" description="TonB-dependent receptor-like beta-barrel" evidence="14">
    <location>
        <begin position="272"/>
        <end position="674"/>
    </location>
</feature>
<dbReference type="Proteomes" id="UP001379235">
    <property type="component" value="Unassembled WGS sequence"/>
</dbReference>
<dbReference type="Gene3D" id="2.40.170.20">
    <property type="entry name" value="TonB-dependent receptor, beta-barrel domain"/>
    <property type="match status" value="1"/>
</dbReference>
<evidence type="ECO:0000256" key="5">
    <source>
        <dbReference type="ARBA" id="ARBA00022692"/>
    </source>
</evidence>
<evidence type="ECO:0000256" key="2">
    <source>
        <dbReference type="ARBA" id="ARBA00022448"/>
    </source>
</evidence>
<evidence type="ECO:0000313" key="16">
    <source>
        <dbReference type="EMBL" id="MEJ6011482.1"/>
    </source>
</evidence>
<dbReference type="RefSeq" id="WP_339968781.1">
    <property type="nucleotide sequence ID" value="NZ_JBBHJY010000009.1"/>
</dbReference>
<evidence type="ECO:0000313" key="17">
    <source>
        <dbReference type="Proteomes" id="UP001379235"/>
    </source>
</evidence>
<gene>
    <name evidence="16" type="ORF">WG900_16330</name>
</gene>
<keyword evidence="8 12" id="KW-0798">TonB box</keyword>
<dbReference type="EMBL" id="JBBHJY010000009">
    <property type="protein sequence ID" value="MEJ6011482.1"/>
    <property type="molecule type" value="Genomic_DNA"/>
</dbReference>
<feature type="signal peptide" evidence="13">
    <location>
        <begin position="1"/>
        <end position="24"/>
    </location>
</feature>
<keyword evidence="5 11" id="KW-0812">Transmembrane</keyword>
<evidence type="ECO:0000259" key="14">
    <source>
        <dbReference type="Pfam" id="PF00593"/>
    </source>
</evidence>